<feature type="binding site" evidence="5">
    <location>
        <begin position="258"/>
        <end position="259"/>
    </location>
    <ligand>
        <name>ATP</name>
        <dbReference type="ChEBI" id="CHEBI:30616"/>
    </ligand>
</feature>
<dbReference type="InterPro" id="IPR013815">
    <property type="entry name" value="ATP_grasp_subdomain_1"/>
</dbReference>
<dbReference type="PANTHER" id="PTHR11609:SF5">
    <property type="entry name" value="PHOSPHORIBOSYLAMINOIMIDAZOLE CARBOXYLASE"/>
    <property type="match status" value="1"/>
</dbReference>
<dbReference type="InterPro" id="IPR005875">
    <property type="entry name" value="PurK"/>
</dbReference>
<dbReference type="Pfam" id="PF02222">
    <property type="entry name" value="ATP-grasp"/>
    <property type="match status" value="1"/>
</dbReference>
<dbReference type="FunFam" id="3.30.1490.20:FF:000015">
    <property type="entry name" value="N5-carboxyaminoimidazole ribonucleotide synthase"/>
    <property type="match status" value="1"/>
</dbReference>
<comment type="function">
    <text evidence="6">Catalyzes the ATP-dependent conversion of 5-aminoimidazole ribonucleotide (AIR) and HCO(3)- to N5-carboxyaminoimidazole ribonucleotide (N5-CAIR).</text>
</comment>
<feature type="domain" description="ATP-grasp" evidence="7">
    <location>
        <begin position="98"/>
        <end position="288"/>
    </location>
</feature>
<protein>
    <recommendedName>
        <fullName evidence="5 6">N5-carboxyaminoimidazole ribonucleotide synthase</fullName>
        <shortName evidence="5 6">N5-CAIR synthase</shortName>
        <ecNumber evidence="5 6">6.3.4.18</ecNumber>
    </recommendedName>
    <alternativeName>
        <fullName evidence="5 6">5-(carboxyamino)imidazole ribonucleotide synthetase</fullName>
    </alternativeName>
</protein>
<dbReference type="AlphaFoldDB" id="A0A1M6ER92"/>
<dbReference type="Proteomes" id="UP000184608">
    <property type="component" value="Unassembled WGS sequence"/>
</dbReference>
<feature type="binding site" evidence="5">
    <location>
        <begin position="139"/>
        <end position="145"/>
    </location>
    <ligand>
        <name>ATP</name>
        <dbReference type="ChEBI" id="CHEBI:30616"/>
    </ligand>
</feature>
<dbReference type="Gene3D" id="3.30.470.20">
    <property type="entry name" value="ATP-grasp fold, B domain"/>
    <property type="match status" value="1"/>
</dbReference>
<evidence type="ECO:0000313" key="8">
    <source>
        <dbReference type="EMBL" id="SHI88014.1"/>
    </source>
</evidence>
<dbReference type="Pfam" id="PF22660">
    <property type="entry name" value="RS_preATP-grasp-like"/>
    <property type="match status" value="1"/>
</dbReference>
<dbReference type="OrthoDB" id="9804625at2"/>
<organism evidence="8 9">
    <name type="scientific">Vibrio aerogenes CECT 7868</name>
    <dbReference type="NCBI Taxonomy" id="1216006"/>
    <lineage>
        <taxon>Bacteria</taxon>
        <taxon>Pseudomonadati</taxon>
        <taxon>Pseudomonadota</taxon>
        <taxon>Gammaproteobacteria</taxon>
        <taxon>Vibrionales</taxon>
        <taxon>Vibrionaceae</taxon>
        <taxon>Vibrio</taxon>
    </lineage>
</organism>
<comment type="catalytic activity">
    <reaction evidence="5 6">
        <text>5-amino-1-(5-phospho-beta-D-ribosyl)imidazole + hydrogencarbonate + ATP = 5-carboxyamino-1-(5-phospho-D-ribosyl)imidazole + ADP + phosphate + 2 H(+)</text>
        <dbReference type="Rhea" id="RHEA:19317"/>
        <dbReference type="ChEBI" id="CHEBI:15378"/>
        <dbReference type="ChEBI" id="CHEBI:17544"/>
        <dbReference type="ChEBI" id="CHEBI:30616"/>
        <dbReference type="ChEBI" id="CHEBI:43474"/>
        <dbReference type="ChEBI" id="CHEBI:58730"/>
        <dbReference type="ChEBI" id="CHEBI:137981"/>
        <dbReference type="ChEBI" id="CHEBI:456216"/>
        <dbReference type="EC" id="6.3.4.18"/>
    </reaction>
</comment>
<keyword evidence="4 5" id="KW-0067">ATP-binding</keyword>
<feature type="binding site" evidence="5">
    <location>
        <position position="94"/>
    </location>
    <ligand>
        <name>ATP</name>
        <dbReference type="ChEBI" id="CHEBI:30616"/>
    </ligand>
</feature>
<evidence type="ECO:0000259" key="7">
    <source>
        <dbReference type="PROSITE" id="PS50975"/>
    </source>
</evidence>
<evidence type="ECO:0000256" key="1">
    <source>
        <dbReference type="ARBA" id="ARBA00022598"/>
    </source>
</evidence>
<keyword evidence="1 5" id="KW-0436">Ligase</keyword>
<reference evidence="8 9" key="1">
    <citation type="submission" date="2016-11" db="EMBL/GenBank/DDBJ databases">
        <authorList>
            <person name="Jaros S."/>
            <person name="Januszkiewicz K."/>
            <person name="Wedrychowicz H."/>
        </authorList>
    </citation>
    <scope>NUCLEOTIDE SEQUENCE [LARGE SCALE GENOMIC DNA]</scope>
    <source>
        <strain evidence="8 9">CECT 7868</strain>
    </source>
</reference>
<dbReference type="InterPro" id="IPR011054">
    <property type="entry name" value="Rudment_hybrid_motif"/>
</dbReference>
<dbReference type="GO" id="GO:0005829">
    <property type="term" value="C:cytosol"/>
    <property type="evidence" value="ECO:0007669"/>
    <property type="project" value="TreeGrafter"/>
</dbReference>
<dbReference type="InterPro" id="IPR003135">
    <property type="entry name" value="ATP-grasp_carboxylate-amine"/>
</dbReference>
<sequence length="375" mass="41160">MHHVLVLGAGQLAQMMSLAGAPLNIKISAFDVVTNQIVHPLTQEILGTGLDTAIAQADVITAEFEHIPHDILYHCEKSGKLRPGAQAIKTGGDRRLEKKILDESGVESAKYYVIETKDDFEKAIQHVGIPMVLKTALGGYDGKGQWRLHTKADADAIWQEIQTSLESTQNQAVVAEAFIPFDREVSLVGARDQSGKTAIYSLSENIHTNGVLSLSTSLHDPELQNQAHTMFKAVADALNYTGVLALEFFDVSGNLLVNEIAPRVHNSGHWTQEGAETCQFENHLRAVCGLPLGCTKLLRPTSMINILGENTLPEAILDTDGCHVHWYGKEKRPGRKMGHINVCAENDEKRLKTLCSLAQILDKKSFPALHKLIEI</sequence>
<comment type="function">
    <text evidence="5">Catalyzes the ATP-dependent conversion of 5-aminoimidazole ribonucleotide (AIR) and HCO(3)(-) to N5-carboxyaminoimidazole ribonucleotide (N5-CAIR).</text>
</comment>
<dbReference type="EMBL" id="FQXZ01000051">
    <property type="protein sequence ID" value="SHI88014.1"/>
    <property type="molecule type" value="Genomic_DNA"/>
</dbReference>
<dbReference type="SUPFAM" id="SSF56059">
    <property type="entry name" value="Glutathione synthetase ATP-binding domain-like"/>
    <property type="match status" value="1"/>
</dbReference>
<evidence type="ECO:0000256" key="2">
    <source>
        <dbReference type="ARBA" id="ARBA00022741"/>
    </source>
</evidence>
<keyword evidence="9" id="KW-1185">Reference proteome</keyword>
<dbReference type="RefSeq" id="WP_073606093.1">
    <property type="nucleotide sequence ID" value="NZ_FQXZ01000051.1"/>
</dbReference>
<dbReference type="GO" id="GO:0005524">
    <property type="term" value="F:ATP binding"/>
    <property type="evidence" value="ECO:0007669"/>
    <property type="project" value="UniProtKB-UniRule"/>
</dbReference>
<dbReference type="NCBIfam" id="TIGR01161">
    <property type="entry name" value="purK"/>
    <property type="match status" value="1"/>
</dbReference>
<keyword evidence="2 5" id="KW-0547">Nucleotide-binding</keyword>
<evidence type="ECO:0000256" key="5">
    <source>
        <dbReference type="HAMAP-Rule" id="MF_01928"/>
    </source>
</evidence>
<dbReference type="PROSITE" id="PS50975">
    <property type="entry name" value="ATP_GRASP"/>
    <property type="match status" value="1"/>
</dbReference>
<dbReference type="InterPro" id="IPR054350">
    <property type="entry name" value="PurT/PurK_preATP-grasp"/>
</dbReference>
<dbReference type="GO" id="GO:0006189">
    <property type="term" value="P:'de novo' IMP biosynthetic process"/>
    <property type="evidence" value="ECO:0007669"/>
    <property type="project" value="UniProtKB-UniRule"/>
</dbReference>
<dbReference type="GO" id="GO:0034028">
    <property type="term" value="F:5-(carboxyamino)imidazole ribonucleotide synthase activity"/>
    <property type="evidence" value="ECO:0007669"/>
    <property type="project" value="UniProtKB-UniRule"/>
</dbReference>
<dbReference type="EC" id="6.3.4.18" evidence="5 6"/>
<dbReference type="InterPro" id="IPR016185">
    <property type="entry name" value="PreATP-grasp_dom_sf"/>
</dbReference>
<feature type="binding site" evidence="5">
    <location>
        <position position="207"/>
    </location>
    <ligand>
        <name>ATP</name>
        <dbReference type="ChEBI" id="CHEBI:30616"/>
    </ligand>
</feature>
<dbReference type="InterPro" id="IPR040686">
    <property type="entry name" value="PurK_C"/>
</dbReference>
<dbReference type="InterPro" id="IPR011761">
    <property type="entry name" value="ATP-grasp"/>
</dbReference>
<feature type="binding site" evidence="5">
    <location>
        <position position="184"/>
    </location>
    <ligand>
        <name>ATP</name>
        <dbReference type="ChEBI" id="CHEBI:30616"/>
    </ligand>
</feature>
<dbReference type="UniPathway" id="UPA00074">
    <property type="reaction ID" value="UER00942"/>
</dbReference>
<feature type="binding site" evidence="5">
    <location>
        <begin position="176"/>
        <end position="179"/>
    </location>
    <ligand>
        <name>ATP</name>
        <dbReference type="ChEBI" id="CHEBI:30616"/>
    </ligand>
</feature>
<dbReference type="SUPFAM" id="SSF52440">
    <property type="entry name" value="PreATP-grasp domain"/>
    <property type="match status" value="1"/>
</dbReference>
<dbReference type="GO" id="GO:0004638">
    <property type="term" value="F:phosphoribosylaminoimidazole carboxylase activity"/>
    <property type="evidence" value="ECO:0007669"/>
    <property type="project" value="InterPro"/>
</dbReference>
<gene>
    <name evidence="5 6 8" type="primary">purK</name>
    <name evidence="8" type="ORF">VA7868_04508</name>
</gene>
<dbReference type="HAMAP" id="MF_01928">
    <property type="entry name" value="PurK"/>
    <property type="match status" value="1"/>
</dbReference>
<dbReference type="STRING" id="1216006.VA7868_04508"/>
<comment type="subunit">
    <text evidence="5 6">Homodimer.</text>
</comment>
<dbReference type="Gene3D" id="3.40.50.20">
    <property type="match status" value="1"/>
</dbReference>
<comment type="similarity">
    <text evidence="5 6">Belongs to the PurK/PurT family.</text>
</comment>
<accession>A0A1M6ER92</accession>
<comment type="pathway">
    <text evidence="5 6">Purine metabolism; IMP biosynthesis via de novo pathway; 5-amino-1-(5-phospho-D-ribosyl)imidazole-4-carboxylate from 5-amino-1-(5-phospho-D-ribosyl)imidazole (N5-CAIR route): step 1/2.</text>
</comment>
<dbReference type="NCBIfam" id="NF004679">
    <property type="entry name" value="PRK06019.1-5"/>
    <property type="match status" value="1"/>
</dbReference>
<dbReference type="Pfam" id="PF17769">
    <property type="entry name" value="PurK_C"/>
    <property type="match status" value="1"/>
</dbReference>
<keyword evidence="3 5" id="KW-0658">Purine biosynthesis</keyword>
<name>A0A1M6ER92_9VIBR</name>
<evidence type="ECO:0000313" key="9">
    <source>
        <dbReference type="Proteomes" id="UP000184608"/>
    </source>
</evidence>
<dbReference type="GO" id="GO:0046872">
    <property type="term" value="F:metal ion binding"/>
    <property type="evidence" value="ECO:0007669"/>
    <property type="project" value="InterPro"/>
</dbReference>
<proteinExistence type="inferred from homology"/>
<dbReference type="Gene3D" id="3.30.1490.20">
    <property type="entry name" value="ATP-grasp fold, A domain"/>
    <property type="match status" value="1"/>
</dbReference>
<evidence type="ECO:0000256" key="6">
    <source>
        <dbReference type="RuleBase" id="RU361200"/>
    </source>
</evidence>
<evidence type="ECO:0000256" key="4">
    <source>
        <dbReference type="ARBA" id="ARBA00022840"/>
    </source>
</evidence>
<dbReference type="PANTHER" id="PTHR11609">
    <property type="entry name" value="PURINE BIOSYNTHESIS PROTEIN 6/7, PUR6/7"/>
    <property type="match status" value="1"/>
</dbReference>
<evidence type="ECO:0000256" key="3">
    <source>
        <dbReference type="ARBA" id="ARBA00022755"/>
    </source>
</evidence>
<feature type="binding site" evidence="5">
    <location>
        <position position="134"/>
    </location>
    <ligand>
        <name>ATP</name>
        <dbReference type="ChEBI" id="CHEBI:30616"/>
    </ligand>
</feature>
<dbReference type="SUPFAM" id="SSF51246">
    <property type="entry name" value="Rudiment single hybrid motif"/>
    <property type="match status" value="1"/>
</dbReference>